<evidence type="ECO:0000256" key="6">
    <source>
        <dbReference type="SAM" id="Phobius"/>
    </source>
</evidence>
<evidence type="ECO:0000256" key="1">
    <source>
        <dbReference type="ARBA" id="ARBA00004167"/>
    </source>
</evidence>
<evidence type="ECO:0000313" key="8">
    <source>
        <dbReference type="Proteomes" id="UP000695000"/>
    </source>
</evidence>
<organism evidence="8 9">
    <name type="scientific">Nicrophorus vespilloides</name>
    <name type="common">Boreal carrion beetle</name>
    <dbReference type="NCBI Taxonomy" id="110193"/>
    <lineage>
        <taxon>Eukaryota</taxon>
        <taxon>Metazoa</taxon>
        <taxon>Ecdysozoa</taxon>
        <taxon>Arthropoda</taxon>
        <taxon>Hexapoda</taxon>
        <taxon>Insecta</taxon>
        <taxon>Pterygota</taxon>
        <taxon>Neoptera</taxon>
        <taxon>Endopterygota</taxon>
        <taxon>Coleoptera</taxon>
        <taxon>Polyphaga</taxon>
        <taxon>Staphyliniformia</taxon>
        <taxon>Silphidae</taxon>
        <taxon>Nicrophorinae</taxon>
        <taxon>Nicrophorus</taxon>
    </lineage>
</organism>
<keyword evidence="5 6" id="KW-0472">Membrane</keyword>
<reference evidence="9" key="1">
    <citation type="submission" date="2025-08" db="UniProtKB">
        <authorList>
            <consortium name="RefSeq"/>
        </authorList>
    </citation>
    <scope>IDENTIFICATION</scope>
    <source>
        <tissue evidence="9">Whole Larva</tissue>
    </source>
</reference>
<gene>
    <name evidence="9" type="primary">LOC108561851</name>
</gene>
<feature type="domain" description="DUF1279" evidence="7">
    <location>
        <begin position="84"/>
        <end position="170"/>
    </location>
</feature>
<dbReference type="PANTHER" id="PTHR21377:SF1">
    <property type="entry name" value="PROTEIN FAM210A"/>
    <property type="match status" value="1"/>
</dbReference>
<dbReference type="InterPro" id="IPR009688">
    <property type="entry name" value="FAM210A/B-like_dom"/>
</dbReference>
<protein>
    <submittedName>
        <fullName evidence="9">Uncharacterized protein C18orf19 homolog B</fullName>
    </submittedName>
</protein>
<comment type="subcellular location">
    <subcellularLocation>
        <location evidence="1">Membrane</location>
        <topology evidence="1">Single-pass membrane protein</topology>
    </subcellularLocation>
</comment>
<evidence type="ECO:0000256" key="5">
    <source>
        <dbReference type="ARBA" id="ARBA00023136"/>
    </source>
</evidence>
<evidence type="ECO:0000256" key="4">
    <source>
        <dbReference type="ARBA" id="ARBA00023054"/>
    </source>
</evidence>
<keyword evidence="4" id="KW-0175">Coiled coil</keyword>
<accession>A0ABM1MLI4</accession>
<proteinExistence type="predicted"/>
<sequence>MATIVYRTILRNRRCTSILLPKYLSNTPVLNNFIVQNTNRNYNYQLDTLCACKYNFKYTADVRHYSGNKQDEIEEPVKKISIFQRFKQMYRDYWYVLVPVHLVTSAAWFGGFYYLAKSGIDIVAIMETWNVSEKITNPLRDSSMGYLAISYALYKVATPFRYTVTLGGTTLSINYLKKWGYIKPVPSTQQLKEMYQEKKETLIYSMKDKKEELALKKDKLKDHTDNVLQGIEKKIYTKIEQSKGLKKN</sequence>
<keyword evidence="3 6" id="KW-1133">Transmembrane helix</keyword>
<evidence type="ECO:0000259" key="7">
    <source>
        <dbReference type="Pfam" id="PF06916"/>
    </source>
</evidence>
<evidence type="ECO:0000256" key="2">
    <source>
        <dbReference type="ARBA" id="ARBA00022692"/>
    </source>
</evidence>
<feature type="transmembrane region" description="Helical" evidence="6">
    <location>
        <begin position="93"/>
        <end position="116"/>
    </location>
</feature>
<evidence type="ECO:0000313" key="9">
    <source>
        <dbReference type="RefSeq" id="XP_017775434.1"/>
    </source>
</evidence>
<dbReference type="RefSeq" id="XP_017775434.1">
    <property type="nucleotide sequence ID" value="XM_017919945.1"/>
</dbReference>
<keyword evidence="2 6" id="KW-0812">Transmembrane</keyword>
<keyword evidence="8" id="KW-1185">Reference proteome</keyword>
<dbReference type="Proteomes" id="UP000695000">
    <property type="component" value="Unplaced"/>
</dbReference>
<dbReference type="GeneID" id="108561851"/>
<dbReference type="InterPro" id="IPR045866">
    <property type="entry name" value="FAM210A/B-like"/>
</dbReference>
<dbReference type="PANTHER" id="PTHR21377">
    <property type="entry name" value="PROTEIN FAM210B, MITOCHONDRIAL"/>
    <property type="match status" value="1"/>
</dbReference>
<dbReference type="Pfam" id="PF06916">
    <property type="entry name" value="FAM210A-B_dom"/>
    <property type="match status" value="1"/>
</dbReference>
<evidence type="ECO:0000256" key="3">
    <source>
        <dbReference type="ARBA" id="ARBA00022989"/>
    </source>
</evidence>
<name>A0ABM1MLI4_NICVS</name>